<dbReference type="PROSITE" id="PS50819">
    <property type="entry name" value="INTEIN_ENDONUCLEASE"/>
    <property type="match status" value="1"/>
</dbReference>
<feature type="non-terminal residue" evidence="2">
    <location>
        <position position="1"/>
    </location>
</feature>
<reference evidence="2" key="1">
    <citation type="journal article" date="2015" name="Nature">
        <title>Complex archaea that bridge the gap between prokaryotes and eukaryotes.</title>
        <authorList>
            <person name="Spang A."/>
            <person name="Saw J.H."/>
            <person name="Jorgensen S.L."/>
            <person name="Zaremba-Niedzwiedzka K."/>
            <person name="Martijn J."/>
            <person name="Lind A.E."/>
            <person name="van Eijk R."/>
            <person name="Schleper C."/>
            <person name="Guy L."/>
            <person name="Ettema T.J."/>
        </authorList>
    </citation>
    <scope>NUCLEOTIDE SEQUENCE</scope>
</reference>
<proteinExistence type="predicted"/>
<dbReference type="Gene3D" id="3.10.28.10">
    <property type="entry name" value="Homing endonucleases"/>
    <property type="match status" value="1"/>
</dbReference>
<feature type="domain" description="DOD-type homing endonuclease" evidence="1">
    <location>
        <begin position="299"/>
        <end position="430"/>
    </location>
</feature>
<dbReference type="SUPFAM" id="SSF55608">
    <property type="entry name" value="Homing endonucleases"/>
    <property type="match status" value="1"/>
</dbReference>
<dbReference type="GO" id="GO:0004519">
    <property type="term" value="F:endonuclease activity"/>
    <property type="evidence" value="ECO:0007669"/>
    <property type="project" value="InterPro"/>
</dbReference>
<organism evidence="2">
    <name type="scientific">marine sediment metagenome</name>
    <dbReference type="NCBI Taxonomy" id="412755"/>
    <lineage>
        <taxon>unclassified sequences</taxon>
        <taxon>metagenomes</taxon>
        <taxon>ecological metagenomes</taxon>
    </lineage>
</organism>
<protein>
    <recommendedName>
        <fullName evidence="1">DOD-type homing endonuclease domain-containing protein</fullName>
    </recommendedName>
</protein>
<name>A0A0F9H8F9_9ZZZZ</name>
<gene>
    <name evidence="2" type="ORF">LCGC14_1734250</name>
</gene>
<dbReference type="InterPro" id="IPR004042">
    <property type="entry name" value="Intein_endonuc_central"/>
</dbReference>
<evidence type="ECO:0000313" key="2">
    <source>
        <dbReference type="EMBL" id="KKM07404.1"/>
    </source>
</evidence>
<dbReference type="InterPro" id="IPR027434">
    <property type="entry name" value="Homing_endonucl"/>
</dbReference>
<accession>A0A0F9H8F9</accession>
<dbReference type="AlphaFoldDB" id="A0A0F9H8F9"/>
<sequence>ILKEDKKKLIQKRVENFDPRIFELFVIFKRFIGIHDNYSKNWMEQSIILEGKKTVKRLHQSLENIKKKNAIHQILNQKNSSIQDLKENLKLNLYNNTILNLKEKKIIIKIIQKETLSEDDKTKLISVLSKLPTKELISLLGEDFKPEEKSKISKIKISHFRHSYNTLELIEDLKREIEQIAPTHVIVNGKQVKTLFGGKLSENKLGIFLGKTVTYIKDNLKKQIKRNHEYIISLEVLEGYAASLTEFFGEKVQNALRFIEQYKSINNPMKSTKYQIYKYHPNFKIDYFNQMNTKEKAYWLGFLYADGWAINERGLFRMGLQLGEKDRSQLVRFCEALGLDPTLIKPKTTKLNYKGEIREYLGYRIRFKNSKMAEDLQELGLVERKSKIIELIDLGSDELNLAFLLGFYDGEGTEGTTKITSGSRKFLQQIKEKYNLPFKLSKREGKDVWVLSLGSDLFNDMMANYGFSMGRKRKEFEVRRYGVKEGFKKLMTRELLQKLVFEKSIAKIAEEYGVWHQYVTSLIEEWHIETPPPGYWSLKKNLGLAPPTTKKSYGDKFGDLLS</sequence>
<dbReference type="EMBL" id="LAZR01015779">
    <property type="protein sequence ID" value="KKM07404.1"/>
    <property type="molecule type" value="Genomic_DNA"/>
</dbReference>
<evidence type="ECO:0000259" key="1">
    <source>
        <dbReference type="PROSITE" id="PS50819"/>
    </source>
</evidence>
<comment type="caution">
    <text evidence="2">The sequence shown here is derived from an EMBL/GenBank/DDBJ whole genome shotgun (WGS) entry which is preliminary data.</text>
</comment>